<evidence type="ECO:0000313" key="1">
    <source>
        <dbReference type="EMBL" id="KDN61440.1"/>
    </source>
</evidence>
<evidence type="ECO:0000313" key="2">
    <source>
        <dbReference type="Proteomes" id="UP000027238"/>
    </source>
</evidence>
<proteinExistence type="predicted"/>
<sequence length="417" mass="46752">MRIFKRSKRANDVTVSASSEINTVQQVTSNIRACPSATEQKQPAADVMTVWKFIDAPRSTFDVDDATFFLPAGPTASDKFWMVLAGGDIGVVTKNGFLSEDSGVLSRVKPKDRRKGFTFHCGNLTIYFHPSSPLRRCFVGHGASAEKCIVARLKTDCQYAADKIASCMASMLWHRVQSCGSTPWRTEAEVADDLKKATRALSELVDLAARFVEVMRRQYQGGGREEKMPAAYGKVLKLLGLTEWYRIHRALNAAQCMEKAFRQSGSRSARPATQQRCKNFIQSNLLGMLGWRLAPGSMGSQRNVLRKGLTTLDVLGATDWDCFEEEGVRVMMEKSSTTVRIVKEADFAIWTQQKLMRFLRHQPMRVADLEELRSTGQESRSQEVIHPAHLRVLRALPWVKSFDVAGRVPILRLVAMD</sequence>
<protein>
    <submittedName>
        <fullName evidence="1">Uncharacterized protein</fullName>
    </submittedName>
</protein>
<dbReference type="EMBL" id="JMSE01001414">
    <property type="protein sequence ID" value="KDN61440.1"/>
    <property type="molecule type" value="Genomic_DNA"/>
</dbReference>
<name>A0A066X5Z2_COLSU</name>
<keyword evidence="2" id="KW-1185">Reference proteome</keyword>
<dbReference type="OrthoDB" id="4817623at2759"/>
<comment type="caution">
    <text evidence="1">The sequence shown here is derived from an EMBL/GenBank/DDBJ whole genome shotgun (WGS) entry which is preliminary data.</text>
</comment>
<reference evidence="2" key="1">
    <citation type="journal article" date="2014" name="Genome Announc.">
        <title>Draft genome sequence of Colletotrichum sublineola, a destructive pathogen of cultivated sorghum.</title>
        <authorList>
            <person name="Baroncelli R."/>
            <person name="Sanz-Martin J.M."/>
            <person name="Rech G.E."/>
            <person name="Sukno S.A."/>
            <person name="Thon M.R."/>
        </authorList>
    </citation>
    <scope>NUCLEOTIDE SEQUENCE [LARGE SCALE GENOMIC DNA]</scope>
    <source>
        <strain evidence="2">TX430BB</strain>
    </source>
</reference>
<dbReference type="OMA" id="MASMLWH"/>
<gene>
    <name evidence="1" type="ORF">CSUB01_00761</name>
</gene>
<dbReference type="AlphaFoldDB" id="A0A066X5Z2"/>
<dbReference type="HOGENOM" id="CLU_647243_0_0_1"/>
<accession>A0A066X5Z2</accession>
<organism evidence="1 2">
    <name type="scientific">Colletotrichum sublineola</name>
    <name type="common">Sorghum anthracnose fungus</name>
    <dbReference type="NCBI Taxonomy" id="1173701"/>
    <lineage>
        <taxon>Eukaryota</taxon>
        <taxon>Fungi</taxon>
        <taxon>Dikarya</taxon>
        <taxon>Ascomycota</taxon>
        <taxon>Pezizomycotina</taxon>
        <taxon>Sordariomycetes</taxon>
        <taxon>Hypocreomycetidae</taxon>
        <taxon>Glomerellales</taxon>
        <taxon>Glomerellaceae</taxon>
        <taxon>Colletotrichum</taxon>
        <taxon>Colletotrichum graminicola species complex</taxon>
    </lineage>
</organism>
<dbReference type="Proteomes" id="UP000027238">
    <property type="component" value="Unassembled WGS sequence"/>
</dbReference>
<dbReference type="eggNOG" id="ENOG502T428">
    <property type="taxonomic scope" value="Eukaryota"/>
</dbReference>